<dbReference type="PANTHER" id="PTHR46796:SF2">
    <property type="entry name" value="TRANSCRIPTIONAL REGULATORY PROTEIN"/>
    <property type="match status" value="1"/>
</dbReference>
<evidence type="ECO:0000259" key="5">
    <source>
        <dbReference type="PROSITE" id="PS01124"/>
    </source>
</evidence>
<dbReference type="PROSITE" id="PS01124">
    <property type="entry name" value="HTH_ARAC_FAMILY_2"/>
    <property type="match status" value="1"/>
</dbReference>
<dbReference type="InterPro" id="IPR018060">
    <property type="entry name" value="HTH_AraC"/>
</dbReference>
<dbReference type="InterPro" id="IPR020449">
    <property type="entry name" value="Tscrpt_reg_AraC-type_HTH"/>
</dbReference>
<dbReference type="RefSeq" id="WP_136368642.1">
    <property type="nucleotide sequence ID" value="NZ_SSOB01000004.1"/>
</dbReference>
<dbReference type="Pfam" id="PF12833">
    <property type="entry name" value="HTH_18"/>
    <property type="match status" value="1"/>
</dbReference>
<name>A0A4S4C748_9BACL</name>
<dbReference type="Proteomes" id="UP000310636">
    <property type="component" value="Unassembled WGS sequence"/>
</dbReference>
<evidence type="ECO:0000313" key="7">
    <source>
        <dbReference type="Proteomes" id="UP000310636"/>
    </source>
</evidence>
<protein>
    <submittedName>
        <fullName evidence="6">Helix-turn-helix domain-containing protein</fullName>
    </submittedName>
</protein>
<dbReference type="PRINTS" id="PR00032">
    <property type="entry name" value="HTHARAC"/>
</dbReference>
<evidence type="ECO:0000256" key="3">
    <source>
        <dbReference type="ARBA" id="ARBA00023159"/>
    </source>
</evidence>
<dbReference type="InterPro" id="IPR018062">
    <property type="entry name" value="HTH_AraC-typ_CS"/>
</dbReference>
<dbReference type="PANTHER" id="PTHR46796">
    <property type="entry name" value="HTH-TYPE TRANSCRIPTIONAL ACTIVATOR RHAS-RELATED"/>
    <property type="match status" value="1"/>
</dbReference>
<dbReference type="AlphaFoldDB" id="A0A4S4C748"/>
<accession>A0A4S4C748</accession>
<keyword evidence="3" id="KW-0010">Activator</keyword>
<dbReference type="GO" id="GO:0003700">
    <property type="term" value="F:DNA-binding transcription factor activity"/>
    <property type="evidence" value="ECO:0007669"/>
    <property type="project" value="InterPro"/>
</dbReference>
<evidence type="ECO:0000256" key="4">
    <source>
        <dbReference type="ARBA" id="ARBA00023163"/>
    </source>
</evidence>
<dbReference type="SUPFAM" id="SSF46689">
    <property type="entry name" value="Homeodomain-like"/>
    <property type="match status" value="2"/>
</dbReference>
<dbReference type="PROSITE" id="PS00041">
    <property type="entry name" value="HTH_ARAC_FAMILY_1"/>
    <property type="match status" value="1"/>
</dbReference>
<dbReference type="Gene3D" id="2.60.120.280">
    <property type="entry name" value="Regulatory protein AraC"/>
    <property type="match status" value="1"/>
</dbReference>
<dbReference type="InterPro" id="IPR003313">
    <property type="entry name" value="AraC-bd"/>
</dbReference>
<comment type="caution">
    <text evidence="6">The sequence shown here is derived from an EMBL/GenBank/DDBJ whole genome shotgun (WGS) entry which is preliminary data.</text>
</comment>
<dbReference type="InterPro" id="IPR037923">
    <property type="entry name" value="HTH-like"/>
</dbReference>
<dbReference type="EMBL" id="SSOB01000004">
    <property type="protein sequence ID" value="THF83486.1"/>
    <property type="molecule type" value="Genomic_DNA"/>
</dbReference>
<dbReference type="OrthoDB" id="2237754at2"/>
<dbReference type="InterPro" id="IPR050204">
    <property type="entry name" value="AraC_XylS_family_regulators"/>
</dbReference>
<dbReference type="InterPro" id="IPR009057">
    <property type="entry name" value="Homeodomain-like_sf"/>
</dbReference>
<keyword evidence="4" id="KW-0804">Transcription</keyword>
<dbReference type="GO" id="GO:0043565">
    <property type="term" value="F:sequence-specific DNA binding"/>
    <property type="evidence" value="ECO:0007669"/>
    <property type="project" value="InterPro"/>
</dbReference>
<dbReference type="Gene3D" id="1.10.10.60">
    <property type="entry name" value="Homeodomain-like"/>
    <property type="match status" value="2"/>
</dbReference>
<dbReference type="SUPFAM" id="SSF51215">
    <property type="entry name" value="Regulatory protein AraC"/>
    <property type="match status" value="1"/>
</dbReference>
<feature type="domain" description="HTH araC/xylS-type" evidence="5">
    <location>
        <begin position="187"/>
        <end position="285"/>
    </location>
</feature>
<keyword evidence="1" id="KW-0805">Transcription regulation</keyword>
<gene>
    <name evidence="6" type="ORF">E6C55_04820</name>
</gene>
<evidence type="ECO:0000313" key="6">
    <source>
        <dbReference type="EMBL" id="THF83486.1"/>
    </source>
</evidence>
<organism evidence="6 7">
    <name type="scientific">Cohnella fermenti</name>
    <dbReference type="NCBI Taxonomy" id="2565925"/>
    <lineage>
        <taxon>Bacteria</taxon>
        <taxon>Bacillati</taxon>
        <taxon>Bacillota</taxon>
        <taxon>Bacilli</taxon>
        <taxon>Bacillales</taxon>
        <taxon>Paenibacillaceae</taxon>
        <taxon>Cohnella</taxon>
    </lineage>
</organism>
<evidence type="ECO:0000256" key="1">
    <source>
        <dbReference type="ARBA" id="ARBA00023015"/>
    </source>
</evidence>
<keyword evidence="7" id="KW-1185">Reference proteome</keyword>
<keyword evidence="2" id="KW-0238">DNA-binding</keyword>
<dbReference type="SMART" id="SM00342">
    <property type="entry name" value="HTH_ARAC"/>
    <property type="match status" value="1"/>
</dbReference>
<reference evidence="6 7" key="1">
    <citation type="submission" date="2019-04" db="EMBL/GenBank/DDBJ databases">
        <title>Cohnella sp. nov. isolated from preserved vegetables.</title>
        <authorList>
            <person name="Lin S.-Y."/>
            <person name="Hung M.-H."/>
            <person name="Young C.-C."/>
        </authorList>
    </citation>
    <scope>NUCLEOTIDE SEQUENCE [LARGE SCALE GENOMIC DNA]</scope>
    <source>
        <strain evidence="6 7">CC-MHH1044</strain>
    </source>
</reference>
<evidence type="ECO:0000256" key="2">
    <source>
        <dbReference type="ARBA" id="ARBA00023125"/>
    </source>
</evidence>
<proteinExistence type="predicted"/>
<sequence length="298" mass="33922">MEQRTDKRDFGTYGFRFGESAELPLCGLFAVGHEREASSSYNWDGMTRNDGPLLLFQYTLSGGGAAEIEGRFRRIEEGQALLVEIPGRHRYYLPEDRDHWEFLFILMNPRLVLPVWQDAKAKLGEIASLPADSEPIELLARLVKDAQAGRIADPYAASSFVYQFAMALGRFSAAPGSRQSAWPDSVKQAVAYMKSRYADMSDQEQLARRLGVSKYHFLRTFARHTGMTPNDYLMRIRIERAMELLQDTDWPLDRIAAVVGYSTGSYFIKIFRKLTGQTPGSFRASGANRLPYRRLFFD</sequence>
<dbReference type="Pfam" id="PF02311">
    <property type="entry name" value="AraC_binding"/>
    <property type="match status" value="1"/>
</dbReference>